<dbReference type="OMA" id="LENYTMK"/>
<proteinExistence type="predicted"/>
<dbReference type="EMBL" id="CP012526">
    <property type="protein sequence ID" value="ALC45728.1"/>
    <property type="molecule type" value="Genomic_DNA"/>
</dbReference>
<organism evidence="2 3">
    <name type="scientific">Drosophila busckii</name>
    <name type="common">Fruit fly</name>
    <dbReference type="NCBI Taxonomy" id="30019"/>
    <lineage>
        <taxon>Eukaryota</taxon>
        <taxon>Metazoa</taxon>
        <taxon>Ecdysozoa</taxon>
        <taxon>Arthropoda</taxon>
        <taxon>Hexapoda</taxon>
        <taxon>Insecta</taxon>
        <taxon>Pterygota</taxon>
        <taxon>Neoptera</taxon>
        <taxon>Endopterygota</taxon>
        <taxon>Diptera</taxon>
        <taxon>Brachycera</taxon>
        <taxon>Muscomorpha</taxon>
        <taxon>Ephydroidea</taxon>
        <taxon>Drosophilidae</taxon>
        <taxon>Drosophila</taxon>
    </lineage>
</organism>
<keyword evidence="3" id="KW-1185">Reference proteome</keyword>
<evidence type="ECO:0000313" key="3">
    <source>
        <dbReference type="Proteomes" id="UP000494163"/>
    </source>
</evidence>
<dbReference type="InterPro" id="IPR028036">
    <property type="entry name" value="DMAC1-like_dom"/>
</dbReference>
<dbReference type="AlphaFoldDB" id="A0A0M4ED93"/>
<evidence type="ECO:0000259" key="1">
    <source>
        <dbReference type="Pfam" id="PF15055"/>
    </source>
</evidence>
<protein>
    <submittedName>
        <fullName evidence="2">CG31360</fullName>
    </submittedName>
</protein>
<reference evidence="2 3" key="1">
    <citation type="submission" date="2015-08" db="EMBL/GenBank/DDBJ databases">
        <title>Ancestral chromatin configuration constrains chromatin evolution on differentiating sex chromosomes in Drosophila.</title>
        <authorList>
            <person name="Zhou Q."/>
            <person name="Bachtrog D."/>
        </authorList>
    </citation>
    <scope>NUCLEOTIDE SEQUENCE [LARGE SCALE GENOMIC DNA]</scope>
    <source>
        <tissue evidence="2">Whole larvae</tissue>
    </source>
</reference>
<gene>
    <name evidence="2" type="ORF">Dbus_chr3Rg478</name>
</gene>
<dbReference type="Pfam" id="PF15055">
    <property type="entry name" value="DMAC1_Dmo2"/>
    <property type="match status" value="1"/>
</dbReference>
<name>A0A0M4ED93_DROBS</name>
<dbReference type="Proteomes" id="UP000494163">
    <property type="component" value="Chromosome 3R"/>
</dbReference>
<sequence length="118" mass="12917">MIGKLASWYRENVSESADCVACRLISGFGMMGIGGFILSQAKRRRSPLESITMKSIAAGVQIMPLGLIVYKTLNNNFLLTVAGFLGVARLADANFLKAKAEPAKEQIKPKAEHPFFKR</sequence>
<feature type="domain" description="Distal membrane-arm assembly complex protein 1-like" evidence="1">
    <location>
        <begin position="18"/>
        <end position="60"/>
    </location>
</feature>
<accession>A0A0M4ED93</accession>
<dbReference type="OrthoDB" id="6340866at2759"/>
<evidence type="ECO:0000313" key="2">
    <source>
        <dbReference type="EMBL" id="ALC45728.1"/>
    </source>
</evidence>